<reference evidence="11 12" key="1">
    <citation type="submission" date="2018-02" db="EMBL/GenBank/DDBJ databases">
        <title>Draft genome of wild Prunus yedoensis var. nudiflora.</title>
        <authorList>
            <person name="Baek S."/>
            <person name="Kim J.-H."/>
            <person name="Choi K."/>
            <person name="Kim G.-B."/>
            <person name="Cho A."/>
            <person name="Jang H."/>
            <person name="Shin C.-H."/>
            <person name="Yu H.-J."/>
            <person name="Mun J.-H."/>
        </authorList>
    </citation>
    <scope>NUCLEOTIDE SEQUENCE [LARGE SCALE GENOMIC DNA]</scope>
    <source>
        <strain evidence="12">cv. Jeju island</strain>
        <tissue evidence="11">Leaf</tissue>
    </source>
</reference>
<dbReference type="InterPro" id="IPR006563">
    <property type="entry name" value="POX_dom"/>
</dbReference>
<evidence type="ECO:0000256" key="1">
    <source>
        <dbReference type="ARBA" id="ARBA00004123"/>
    </source>
</evidence>
<dbReference type="InterPro" id="IPR009057">
    <property type="entry name" value="Homeodomain-like_sf"/>
</dbReference>
<keyword evidence="7 8" id="KW-0539">Nucleus</keyword>
<dbReference type="InterPro" id="IPR001356">
    <property type="entry name" value="HD"/>
</dbReference>
<keyword evidence="3" id="KW-0805">Transcription regulation</keyword>
<evidence type="ECO:0000256" key="4">
    <source>
        <dbReference type="ARBA" id="ARBA00023125"/>
    </source>
</evidence>
<dbReference type="Gene3D" id="1.10.10.60">
    <property type="entry name" value="Homeodomain-like"/>
    <property type="match status" value="1"/>
</dbReference>
<comment type="caution">
    <text evidence="11">The sequence shown here is derived from an EMBL/GenBank/DDBJ whole genome shotgun (WGS) entry which is preliminary data.</text>
</comment>
<evidence type="ECO:0000256" key="8">
    <source>
        <dbReference type="PROSITE-ProRule" id="PRU00108"/>
    </source>
</evidence>
<dbReference type="Pfam" id="PF07526">
    <property type="entry name" value="POX"/>
    <property type="match status" value="1"/>
</dbReference>
<accession>A0A314XKH4</accession>
<feature type="region of interest" description="Disordered" evidence="9">
    <location>
        <begin position="326"/>
        <end position="362"/>
    </location>
</feature>
<evidence type="ECO:0000256" key="2">
    <source>
        <dbReference type="ARBA" id="ARBA00006454"/>
    </source>
</evidence>
<dbReference type="GO" id="GO:0005634">
    <property type="term" value="C:nucleus"/>
    <property type="evidence" value="ECO:0007669"/>
    <property type="project" value="UniProtKB-SubCell"/>
</dbReference>
<dbReference type="STRING" id="2094558.A0A314XKH4"/>
<keyword evidence="6" id="KW-0804">Transcription</keyword>
<evidence type="ECO:0000256" key="6">
    <source>
        <dbReference type="ARBA" id="ARBA00023163"/>
    </source>
</evidence>
<keyword evidence="5 8" id="KW-0371">Homeobox</keyword>
<dbReference type="GO" id="GO:0003677">
    <property type="term" value="F:DNA binding"/>
    <property type="evidence" value="ECO:0007669"/>
    <property type="project" value="UniProtKB-UniRule"/>
</dbReference>
<feature type="domain" description="Homeobox" evidence="10">
    <location>
        <begin position="550"/>
        <end position="585"/>
    </location>
</feature>
<feature type="compositionally biased region" description="Low complexity" evidence="9">
    <location>
        <begin position="631"/>
        <end position="654"/>
    </location>
</feature>
<gene>
    <name evidence="11" type="ORF">Pyn_24937</name>
</gene>
<dbReference type="CDD" id="cd00086">
    <property type="entry name" value="homeodomain"/>
    <property type="match status" value="1"/>
</dbReference>
<feature type="region of interest" description="Disordered" evidence="9">
    <location>
        <begin position="1"/>
        <end position="47"/>
    </location>
</feature>
<comment type="similarity">
    <text evidence="2">Belongs to the TALE/BELL homeobox family.</text>
</comment>
<dbReference type="SMART" id="SM00389">
    <property type="entry name" value="HOX"/>
    <property type="match status" value="1"/>
</dbReference>
<dbReference type="SMART" id="SM00574">
    <property type="entry name" value="POX"/>
    <property type="match status" value="1"/>
</dbReference>
<dbReference type="InterPro" id="IPR008422">
    <property type="entry name" value="KN_HD"/>
</dbReference>
<proteinExistence type="inferred from homology"/>
<feature type="compositionally biased region" description="Low complexity" evidence="9">
    <location>
        <begin position="32"/>
        <end position="44"/>
    </location>
</feature>
<dbReference type="EMBL" id="PJQY01002565">
    <property type="protein sequence ID" value="PQP92518.1"/>
    <property type="molecule type" value="Genomic_DNA"/>
</dbReference>
<dbReference type="OrthoDB" id="10056939at2759"/>
<feature type="region of interest" description="Disordered" evidence="9">
    <location>
        <begin position="215"/>
        <end position="246"/>
    </location>
</feature>
<comment type="subcellular location">
    <subcellularLocation>
        <location evidence="1 8">Nucleus</location>
    </subcellularLocation>
</comment>
<sequence>MGIATVPPLLPTPPSIFSSSSSKGHHHHSIIDSESYSNSPNSMSQDYHHQGIFTFSNGFERSAMTTHQEQQQQQQHHLAQQIRREKLRVQGFETPPPPPLVGLDEEESGGLPVYETAGMLSEMFNYPPGGGPPGAAELLEHPMAQAYRMARQQQEPVSGAAEWYGSRVVGGGLGALGDSKNHNSRDSIQHHHQQQHQISTINADSAAAMQLFLMNPSQPRSPSPPAHTTSSTLHMLLPNPSSTTNSLQGFATPSGGGGAFGQFTWVPESHHGHDGGNPTGGAGEIGGVVEGQGLSLSLSTSLQHLEAAKAEEFRMGSDSAGGLLYYNNQGDHQGSTNQYKNLGAHHHHQHHQSQQQQQQALHSLQQGGVVGGHVGFGSSSGSASSFGVVNVLRNSKYVKAAQELLEEFCSVGRGQLKKNKFGGTGGRHNSTNPSSNPAGSGGGGGASSSSSKDVPPLSAADRIEHQRRKVKLLSMLDEVDRRYNHYCEQMQMVVNAFDLVMGFGAAVPYTALAQKAMSRHFRCLKDAITAQLKHSCEDSDVIFSSGLFLRYPSDADKHLLARQTGLSRNQVSNWFINARVRLWKPMVEEMYQQETNDEVGGAAAAAADHHHQDQRERNNQNQNSSGLNAQTPTPTTTAATTTTTTTPTTTPTTTNSPTGKRSEINASENDPSLITINRQQQQLQHHLQQPMMATTTASAVALPASQCFATTSTTANDRLASEDTCRRGSMVAADYGTTSGNAHIAAHDHQSSNIGSSTTLISFGTTTAAGDVSLTLGLRHAGGGNNMPEKNPSSFSIRDFGVC</sequence>
<keyword evidence="12" id="KW-1185">Reference proteome</keyword>
<evidence type="ECO:0000256" key="7">
    <source>
        <dbReference type="ARBA" id="ARBA00023242"/>
    </source>
</evidence>
<dbReference type="InterPro" id="IPR050224">
    <property type="entry name" value="TALE_homeobox"/>
</dbReference>
<dbReference type="GO" id="GO:0006355">
    <property type="term" value="P:regulation of DNA-templated transcription"/>
    <property type="evidence" value="ECO:0007669"/>
    <property type="project" value="InterPro"/>
</dbReference>
<evidence type="ECO:0000256" key="9">
    <source>
        <dbReference type="SAM" id="MobiDB-lite"/>
    </source>
</evidence>
<dbReference type="PANTHER" id="PTHR11850">
    <property type="entry name" value="HOMEOBOX PROTEIN TRANSCRIPTION FACTORS"/>
    <property type="match status" value="1"/>
</dbReference>
<feature type="region of interest" description="Disordered" evidence="9">
    <location>
        <begin position="597"/>
        <end position="666"/>
    </location>
</feature>
<feature type="compositionally biased region" description="Polar residues" evidence="9">
    <location>
        <begin position="326"/>
        <end position="340"/>
    </location>
</feature>
<evidence type="ECO:0000313" key="12">
    <source>
        <dbReference type="Proteomes" id="UP000250321"/>
    </source>
</evidence>
<feature type="DNA-binding region" description="Homeobox" evidence="8">
    <location>
        <begin position="552"/>
        <end position="586"/>
    </location>
</feature>
<feature type="region of interest" description="Disordered" evidence="9">
    <location>
        <begin position="269"/>
        <end position="288"/>
    </location>
</feature>
<evidence type="ECO:0000256" key="3">
    <source>
        <dbReference type="ARBA" id="ARBA00023015"/>
    </source>
</evidence>
<feature type="region of interest" description="Disordered" evidence="9">
    <location>
        <begin position="419"/>
        <end position="461"/>
    </location>
</feature>
<feature type="compositionally biased region" description="Basic and acidic residues" evidence="9">
    <location>
        <begin position="607"/>
        <end position="618"/>
    </location>
</feature>
<feature type="compositionally biased region" description="Polar residues" evidence="9">
    <location>
        <begin position="655"/>
        <end position="666"/>
    </location>
</feature>
<dbReference type="Pfam" id="PF05920">
    <property type="entry name" value="Homeobox_KN"/>
    <property type="match status" value="1"/>
</dbReference>
<feature type="compositionally biased region" description="Low complexity" evidence="9">
    <location>
        <begin position="352"/>
        <end position="362"/>
    </location>
</feature>
<keyword evidence="4 8" id="KW-0238">DNA-binding</keyword>
<dbReference type="AlphaFoldDB" id="A0A314XKH4"/>
<dbReference type="Proteomes" id="UP000250321">
    <property type="component" value="Unassembled WGS sequence"/>
</dbReference>
<protein>
    <submittedName>
        <fullName evidence="11">BEL1-like homeodomain protein 4</fullName>
    </submittedName>
</protein>
<evidence type="ECO:0000259" key="10">
    <source>
        <dbReference type="PROSITE" id="PS50071"/>
    </source>
</evidence>
<evidence type="ECO:0000313" key="11">
    <source>
        <dbReference type="EMBL" id="PQP92518.1"/>
    </source>
</evidence>
<name>A0A314XKH4_PRUYE</name>
<evidence type="ECO:0000256" key="5">
    <source>
        <dbReference type="ARBA" id="ARBA00023155"/>
    </source>
</evidence>
<dbReference type="PROSITE" id="PS50071">
    <property type="entry name" value="HOMEOBOX_2"/>
    <property type="match status" value="1"/>
</dbReference>
<feature type="compositionally biased region" description="Gly residues" evidence="9">
    <location>
        <begin position="275"/>
        <end position="288"/>
    </location>
</feature>
<dbReference type="SUPFAM" id="SSF46689">
    <property type="entry name" value="Homeodomain-like"/>
    <property type="match status" value="1"/>
</dbReference>
<organism evidence="11 12">
    <name type="scientific">Prunus yedoensis var. nudiflora</name>
    <dbReference type="NCBI Taxonomy" id="2094558"/>
    <lineage>
        <taxon>Eukaryota</taxon>
        <taxon>Viridiplantae</taxon>
        <taxon>Streptophyta</taxon>
        <taxon>Embryophyta</taxon>
        <taxon>Tracheophyta</taxon>
        <taxon>Spermatophyta</taxon>
        <taxon>Magnoliopsida</taxon>
        <taxon>eudicotyledons</taxon>
        <taxon>Gunneridae</taxon>
        <taxon>Pentapetalae</taxon>
        <taxon>rosids</taxon>
        <taxon>fabids</taxon>
        <taxon>Rosales</taxon>
        <taxon>Rosaceae</taxon>
        <taxon>Amygdaloideae</taxon>
        <taxon>Amygdaleae</taxon>
        <taxon>Prunus</taxon>
    </lineage>
</organism>